<organism evidence="2 3">
    <name type="scientific">Lysobacter concretionis Ko07 = DSM 16239</name>
    <dbReference type="NCBI Taxonomy" id="1122185"/>
    <lineage>
        <taxon>Bacteria</taxon>
        <taxon>Pseudomonadati</taxon>
        <taxon>Pseudomonadota</taxon>
        <taxon>Gammaproteobacteria</taxon>
        <taxon>Lysobacterales</taxon>
        <taxon>Lysobacteraceae</taxon>
        <taxon>Novilysobacter</taxon>
    </lineage>
</organism>
<proteinExistence type="predicted"/>
<sequence length="78" mass="8583">MARLVDQIEKQGSSQKTASRPTGRKPDALLVRDGGLPYTPSGDGDPFEAWAELMEVVEALSPRWPARPRSSNEASFRL</sequence>
<dbReference type="OrthoDB" id="5958269at2"/>
<dbReference type="AlphaFoldDB" id="A0A0A0EP34"/>
<reference evidence="2 3" key="1">
    <citation type="submission" date="2013-08" db="EMBL/GenBank/DDBJ databases">
        <title>Genome sequencing of Lysobacter.</title>
        <authorList>
            <person name="Zhang S."/>
            <person name="Wang G."/>
        </authorList>
    </citation>
    <scope>NUCLEOTIDE SEQUENCE [LARGE SCALE GENOMIC DNA]</scope>
    <source>
        <strain evidence="2 3">Ko07</strain>
    </source>
</reference>
<dbReference type="STRING" id="1122185.N792_09465"/>
<keyword evidence="3" id="KW-1185">Reference proteome</keyword>
<evidence type="ECO:0000313" key="2">
    <source>
        <dbReference type="EMBL" id="KGM51853.1"/>
    </source>
</evidence>
<accession>A0A0A0EP34</accession>
<evidence type="ECO:0000256" key="1">
    <source>
        <dbReference type="SAM" id="MobiDB-lite"/>
    </source>
</evidence>
<comment type="caution">
    <text evidence="2">The sequence shown here is derived from an EMBL/GenBank/DDBJ whole genome shotgun (WGS) entry which is preliminary data.</text>
</comment>
<name>A0A0A0EP34_9GAMM</name>
<protein>
    <submittedName>
        <fullName evidence="2">Uncharacterized protein</fullName>
    </submittedName>
</protein>
<dbReference type="RefSeq" id="WP_036193914.1">
    <property type="nucleotide sequence ID" value="NZ_AVPS01000005.1"/>
</dbReference>
<dbReference type="Proteomes" id="UP000030017">
    <property type="component" value="Unassembled WGS sequence"/>
</dbReference>
<dbReference type="EMBL" id="AVPS01000005">
    <property type="protein sequence ID" value="KGM51853.1"/>
    <property type="molecule type" value="Genomic_DNA"/>
</dbReference>
<feature type="compositionally biased region" description="Polar residues" evidence="1">
    <location>
        <begin position="10"/>
        <end position="20"/>
    </location>
</feature>
<evidence type="ECO:0000313" key="3">
    <source>
        <dbReference type="Proteomes" id="UP000030017"/>
    </source>
</evidence>
<feature type="region of interest" description="Disordered" evidence="1">
    <location>
        <begin position="1"/>
        <end position="45"/>
    </location>
</feature>
<gene>
    <name evidence="2" type="ORF">N792_09465</name>
</gene>